<evidence type="ECO:0000256" key="7">
    <source>
        <dbReference type="ARBA" id="ARBA00023136"/>
    </source>
</evidence>
<dbReference type="HAMAP" id="MF_01043">
    <property type="entry name" value="PlsY"/>
    <property type="match status" value="1"/>
</dbReference>
<organism evidence="11">
    <name type="scientific">marine metagenome</name>
    <dbReference type="NCBI Taxonomy" id="408172"/>
    <lineage>
        <taxon>unclassified sequences</taxon>
        <taxon>metagenomes</taxon>
        <taxon>ecological metagenomes</taxon>
    </lineage>
</organism>
<dbReference type="GO" id="GO:0005886">
    <property type="term" value="C:plasma membrane"/>
    <property type="evidence" value="ECO:0007669"/>
    <property type="project" value="InterPro"/>
</dbReference>
<name>A0A381P122_9ZZZZ</name>
<keyword evidence="5 10" id="KW-1133">Transmembrane helix</keyword>
<keyword evidence="1" id="KW-1003">Cell membrane</keyword>
<gene>
    <name evidence="11" type="ORF">METZ01_LOCUS13479</name>
</gene>
<sequence length="191" mass="18926">MPVVLVVLAYLLGTLPSALVVAGRQGVDPTTAGSGNPGATNVYRTAGRWAGLAVFLADAGKGAGAATLGLLVGGRPLGLACWAAATLGHVLPVTRRFRGGKGVATAGGGSLVLFPVVAAGTFVLFGLMARMTGKASLGSITIAVALPVAVAATGRGLDEVLVAAGICALVLVRHVANIRRLVAGEEGSWNH</sequence>
<keyword evidence="3" id="KW-0808">Transferase</keyword>
<dbReference type="EMBL" id="UINC01000754">
    <property type="protein sequence ID" value="SUZ60625.1"/>
    <property type="molecule type" value="Genomic_DNA"/>
</dbReference>
<evidence type="ECO:0000313" key="11">
    <source>
        <dbReference type="EMBL" id="SUZ60625.1"/>
    </source>
</evidence>
<dbReference type="PANTHER" id="PTHR30309:SF0">
    <property type="entry name" value="GLYCEROL-3-PHOSPHATE ACYLTRANSFERASE-RELATED"/>
    <property type="match status" value="1"/>
</dbReference>
<evidence type="ECO:0000256" key="4">
    <source>
        <dbReference type="ARBA" id="ARBA00022692"/>
    </source>
</evidence>
<evidence type="ECO:0000256" key="1">
    <source>
        <dbReference type="ARBA" id="ARBA00022475"/>
    </source>
</evidence>
<evidence type="ECO:0000256" key="3">
    <source>
        <dbReference type="ARBA" id="ARBA00022679"/>
    </source>
</evidence>
<dbReference type="Pfam" id="PF02660">
    <property type="entry name" value="G3P_acyltransf"/>
    <property type="match status" value="1"/>
</dbReference>
<evidence type="ECO:0000256" key="9">
    <source>
        <dbReference type="ARBA" id="ARBA00023264"/>
    </source>
</evidence>
<dbReference type="AlphaFoldDB" id="A0A381P122"/>
<evidence type="ECO:0000256" key="5">
    <source>
        <dbReference type="ARBA" id="ARBA00022989"/>
    </source>
</evidence>
<protein>
    <submittedName>
        <fullName evidence="11">Uncharacterized protein</fullName>
    </submittedName>
</protein>
<keyword evidence="7 10" id="KW-0472">Membrane</keyword>
<evidence type="ECO:0000256" key="10">
    <source>
        <dbReference type="SAM" id="Phobius"/>
    </source>
</evidence>
<dbReference type="GO" id="GO:0008654">
    <property type="term" value="P:phospholipid biosynthetic process"/>
    <property type="evidence" value="ECO:0007669"/>
    <property type="project" value="UniProtKB-KW"/>
</dbReference>
<feature type="transmembrane region" description="Helical" evidence="10">
    <location>
        <begin position="103"/>
        <end position="128"/>
    </location>
</feature>
<evidence type="ECO:0000256" key="8">
    <source>
        <dbReference type="ARBA" id="ARBA00023209"/>
    </source>
</evidence>
<dbReference type="InterPro" id="IPR003811">
    <property type="entry name" value="G3P_acylTferase_PlsY"/>
</dbReference>
<evidence type="ECO:0000256" key="2">
    <source>
        <dbReference type="ARBA" id="ARBA00022516"/>
    </source>
</evidence>
<dbReference type="PANTHER" id="PTHR30309">
    <property type="entry name" value="INNER MEMBRANE PROTEIN YGIH"/>
    <property type="match status" value="1"/>
</dbReference>
<dbReference type="GO" id="GO:0043772">
    <property type="term" value="F:acyl-phosphate glycerol-3-phosphate acyltransferase activity"/>
    <property type="evidence" value="ECO:0007669"/>
    <property type="project" value="InterPro"/>
</dbReference>
<accession>A0A381P122</accession>
<keyword evidence="2" id="KW-0444">Lipid biosynthesis</keyword>
<keyword evidence="8" id="KW-0594">Phospholipid biosynthesis</keyword>
<keyword evidence="4 10" id="KW-0812">Transmembrane</keyword>
<reference evidence="11" key="1">
    <citation type="submission" date="2018-05" db="EMBL/GenBank/DDBJ databases">
        <authorList>
            <person name="Lanie J.A."/>
            <person name="Ng W.-L."/>
            <person name="Kazmierczak K.M."/>
            <person name="Andrzejewski T.M."/>
            <person name="Davidsen T.M."/>
            <person name="Wayne K.J."/>
            <person name="Tettelin H."/>
            <person name="Glass J.I."/>
            <person name="Rusch D."/>
            <person name="Podicherti R."/>
            <person name="Tsui H.-C.T."/>
            <person name="Winkler M.E."/>
        </authorList>
    </citation>
    <scope>NUCLEOTIDE SEQUENCE</scope>
</reference>
<keyword evidence="9" id="KW-1208">Phospholipid metabolism</keyword>
<proteinExistence type="inferred from homology"/>
<keyword evidence="6" id="KW-0443">Lipid metabolism</keyword>
<dbReference type="SMART" id="SM01207">
    <property type="entry name" value="G3P_acyltransf"/>
    <property type="match status" value="1"/>
</dbReference>
<evidence type="ECO:0000256" key="6">
    <source>
        <dbReference type="ARBA" id="ARBA00023098"/>
    </source>
</evidence>